<dbReference type="PROSITE" id="PS50118">
    <property type="entry name" value="HMG_BOX_2"/>
    <property type="match status" value="2"/>
</dbReference>
<dbReference type="EMBL" id="KN821462">
    <property type="protein sequence ID" value="KIJ04849.1"/>
    <property type="molecule type" value="Genomic_DNA"/>
</dbReference>
<dbReference type="GO" id="GO:0005634">
    <property type="term" value="C:nucleus"/>
    <property type="evidence" value="ECO:0007669"/>
    <property type="project" value="UniProtKB-UniRule"/>
</dbReference>
<dbReference type="Proteomes" id="UP000053647">
    <property type="component" value="Unassembled WGS sequence"/>
</dbReference>
<evidence type="ECO:0000259" key="4">
    <source>
        <dbReference type="PROSITE" id="PS50118"/>
    </source>
</evidence>
<dbReference type="Pfam" id="PF00505">
    <property type="entry name" value="HMG_box"/>
    <property type="match status" value="2"/>
</dbReference>
<sequence>MVIHLSAMVLSLLARHLTLGATATLAARVALPATPSVLTRRTFIATPHPKFPPATKKPEGAKTTSKKSTSTKTAKKATSTKADEKEKSPTKKGSSAKVAKKDEKPKVTISKKDLPPKRPPGSFLLFFMSYLKSQPKAKTMEETQALSKRASEVWKTYSIAEKQPFYDEHEVLKEQFQKEKIEYFRNTSITTLKQINKSRRARGKLAIRRVTDAPRPITAFLWFVSDFRKSTDGQSILTQTAIPGKNHNVQLITTAGERWRSMSAEDQSPYFEKSRKAREEFNEAKQAATA</sequence>
<dbReference type="InterPro" id="IPR009071">
    <property type="entry name" value="HMG_box_dom"/>
</dbReference>
<evidence type="ECO:0000313" key="5">
    <source>
        <dbReference type="EMBL" id="KIJ04849.1"/>
    </source>
</evidence>
<proteinExistence type="predicted"/>
<feature type="compositionally biased region" description="Basic and acidic residues" evidence="2">
    <location>
        <begin position="272"/>
        <end position="283"/>
    </location>
</feature>
<feature type="signal peptide" evidence="3">
    <location>
        <begin position="1"/>
        <end position="20"/>
    </location>
</feature>
<dbReference type="SMART" id="SM00398">
    <property type="entry name" value="HMG"/>
    <property type="match status" value="2"/>
</dbReference>
<evidence type="ECO:0000256" key="2">
    <source>
        <dbReference type="SAM" id="MobiDB-lite"/>
    </source>
</evidence>
<dbReference type="HOGENOM" id="CLU_083681_0_0_1"/>
<feature type="region of interest" description="Disordered" evidence="2">
    <location>
        <begin position="263"/>
        <end position="290"/>
    </location>
</feature>
<keyword evidence="3" id="KW-0732">Signal</keyword>
<feature type="chain" id="PRO_5002203582" description="HMG box domain-containing protein" evidence="3">
    <location>
        <begin position="21"/>
        <end position="290"/>
    </location>
</feature>
<feature type="compositionally biased region" description="Basic and acidic residues" evidence="2">
    <location>
        <begin position="99"/>
        <end position="116"/>
    </location>
</feature>
<dbReference type="SUPFAM" id="SSF47095">
    <property type="entry name" value="HMG-box"/>
    <property type="match status" value="2"/>
</dbReference>
<reference evidence="5 6" key="1">
    <citation type="submission" date="2014-06" db="EMBL/GenBank/DDBJ databases">
        <authorList>
            <consortium name="DOE Joint Genome Institute"/>
            <person name="Kuo A."/>
            <person name="Kohler A."/>
            <person name="Nagy L.G."/>
            <person name="Floudas D."/>
            <person name="Copeland A."/>
            <person name="Barry K.W."/>
            <person name="Cichocki N."/>
            <person name="Veneault-Fourrey C."/>
            <person name="LaButti K."/>
            <person name="Lindquist E.A."/>
            <person name="Lipzen A."/>
            <person name="Lundell T."/>
            <person name="Morin E."/>
            <person name="Murat C."/>
            <person name="Sun H."/>
            <person name="Tunlid A."/>
            <person name="Henrissat B."/>
            <person name="Grigoriev I.V."/>
            <person name="Hibbett D.S."/>
            <person name="Martin F."/>
            <person name="Nordberg H.P."/>
            <person name="Cantor M.N."/>
            <person name="Hua S.X."/>
        </authorList>
    </citation>
    <scope>NUCLEOTIDE SEQUENCE [LARGE SCALE GENOMIC DNA]</scope>
    <source>
        <strain evidence="5 6">ATCC 200175</strain>
    </source>
</reference>
<reference evidence="6" key="2">
    <citation type="submission" date="2015-01" db="EMBL/GenBank/DDBJ databases">
        <title>Evolutionary Origins and Diversification of the Mycorrhizal Mutualists.</title>
        <authorList>
            <consortium name="DOE Joint Genome Institute"/>
            <consortium name="Mycorrhizal Genomics Consortium"/>
            <person name="Kohler A."/>
            <person name="Kuo A."/>
            <person name="Nagy L.G."/>
            <person name="Floudas D."/>
            <person name="Copeland A."/>
            <person name="Barry K.W."/>
            <person name="Cichocki N."/>
            <person name="Veneault-Fourrey C."/>
            <person name="LaButti K."/>
            <person name="Lindquist E.A."/>
            <person name="Lipzen A."/>
            <person name="Lundell T."/>
            <person name="Morin E."/>
            <person name="Murat C."/>
            <person name="Riley R."/>
            <person name="Ohm R."/>
            <person name="Sun H."/>
            <person name="Tunlid A."/>
            <person name="Henrissat B."/>
            <person name="Grigoriev I.V."/>
            <person name="Hibbett D.S."/>
            <person name="Martin F."/>
        </authorList>
    </citation>
    <scope>NUCLEOTIDE SEQUENCE [LARGE SCALE GENOMIC DNA]</scope>
    <source>
        <strain evidence="6">ATCC 200175</strain>
    </source>
</reference>
<dbReference type="OrthoDB" id="1919336at2759"/>
<accession>A0A0C9SLQ8</accession>
<feature type="domain" description="HMG box" evidence="4">
    <location>
        <begin position="116"/>
        <end position="184"/>
    </location>
</feature>
<keyword evidence="1" id="KW-0238">DNA-binding</keyword>
<feature type="domain" description="HMG box" evidence="4">
    <location>
        <begin position="213"/>
        <end position="289"/>
    </location>
</feature>
<dbReference type="PANTHER" id="PTHR47658">
    <property type="entry name" value="HIGH MOBILITY GROUP B PROTEIN 12-RELATED"/>
    <property type="match status" value="1"/>
</dbReference>
<protein>
    <recommendedName>
        <fullName evidence="4">HMG box domain-containing protein</fullName>
    </recommendedName>
</protein>
<gene>
    <name evidence="5" type="ORF">PAXINDRAFT_21862</name>
</gene>
<dbReference type="Gene3D" id="1.10.30.10">
    <property type="entry name" value="High mobility group box domain"/>
    <property type="match status" value="2"/>
</dbReference>
<dbReference type="AlphaFoldDB" id="A0A0C9SLQ8"/>
<dbReference type="InterPro" id="IPR036910">
    <property type="entry name" value="HMG_box_dom_sf"/>
</dbReference>
<feature type="DNA-binding region" description="HMG box" evidence="1">
    <location>
        <begin position="213"/>
        <end position="289"/>
    </location>
</feature>
<keyword evidence="6" id="KW-1185">Reference proteome</keyword>
<evidence type="ECO:0000256" key="3">
    <source>
        <dbReference type="SAM" id="SignalP"/>
    </source>
</evidence>
<evidence type="ECO:0000313" key="6">
    <source>
        <dbReference type="Proteomes" id="UP000053647"/>
    </source>
</evidence>
<feature type="DNA-binding region" description="HMG box" evidence="1">
    <location>
        <begin position="116"/>
        <end position="184"/>
    </location>
</feature>
<dbReference type="GO" id="GO:0003677">
    <property type="term" value="F:DNA binding"/>
    <property type="evidence" value="ECO:0007669"/>
    <property type="project" value="UniProtKB-UniRule"/>
</dbReference>
<name>A0A0C9SLQ8_PAXIN</name>
<feature type="region of interest" description="Disordered" evidence="2">
    <location>
        <begin position="42"/>
        <end position="116"/>
    </location>
</feature>
<keyword evidence="1" id="KW-0539">Nucleus</keyword>
<feature type="compositionally biased region" description="Low complexity" evidence="2">
    <location>
        <begin position="61"/>
        <end position="80"/>
    </location>
</feature>
<evidence type="ECO:0000256" key="1">
    <source>
        <dbReference type="PROSITE-ProRule" id="PRU00267"/>
    </source>
</evidence>
<organism evidence="5 6">
    <name type="scientific">Paxillus involutus ATCC 200175</name>
    <dbReference type="NCBI Taxonomy" id="664439"/>
    <lineage>
        <taxon>Eukaryota</taxon>
        <taxon>Fungi</taxon>
        <taxon>Dikarya</taxon>
        <taxon>Basidiomycota</taxon>
        <taxon>Agaricomycotina</taxon>
        <taxon>Agaricomycetes</taxon>
        <taxon>Agaricomycetidae</taxon>
        <taxon>Boletales</taxon>
        <taxon>Paxilineae</taxon>
        <taxon>Paxillaceae</taxon>
        <taxon>Paxillus</taxon>
    </lineage>
</organism>